<dbReference type="Pfam" id="PF13302">
    <property type="entry name" value="Acetyltransf_3"/>
    <property type="match status" value="1"/>
</dbReference>
<dbReference type="PANTHER" id="PTHR43610">
    <property type="entry name" value="BLL6696 PROTEIN"/>
    <property type="match status" value="1"/>
</dbReference>
<accession>A0ABW5GXB1</accession>
<comment type="caution">
    <text evidence="2">The sequence shown here is derived from an EMBL/GenBank/DDBJ whole genome shotgun (WGS) entry which is preliminary data.</text>
</comment>
<dbReference type="RefSeq" id="WP_345407066.1">
    <property type="nucleotide sequence ID" value="NZ_BAABHG010000021.1"/>
</dbReference>
<proteinExistence type="predicted"/>
<feature type="domain" description="N-acetyltransferase" evidence="1">
    <location>
        <begin position="19"/>
        <end position="185"/>
    </location>
</feature>
<dbReference type="InterPro" id="IPR016181">
    <property type="entry name" value="Acyl_CoA_acyltransferase"/>
</dbReference>
<evidence type="ECO:0000313" key="3">
    <source>
        <dbReference type="Proteomes" id="UP001597419"/>
    </source>
</evidence>
<sequence length="204" mass="22937">MNETAWSATASASLGNDHVELHPVVEADREPLRKIALEKSIWTYFVSRAEDDAGFDALFDVMLADQAARKRVVYIIVDARTGETAGSSCYGNLAEADQRVEIGWSWLGIGFQGKDINRWAKYLLLEHAFERMLAQRVEFKTDVLNTQARAGLRKIGAREEGVLRSYNTMPSGRRRDAVYYSILAAEWPPVKEQLRTLGRAVTLS</sequence>
<evidence type="ECO:0000259" key="1">
    <source>
        <dbReference type="PROSITE" id="PS51186"/>
    </source>
</evidence>
<dbReference type="Proteomes" id="UP001597419">
    <property type="component" value="Unassembled WGS sequence"/>
</dbReference>
<name>A0ABW5GXB1_9PSEU</name>
<reference evidence="3" key="1">
    <citation type="journal article" date="2019" name="Int. J. Syst. Evol. Microbiol.">
        <title>The Global Catalogue of Microorganisms (GCM) 10K type strain sequencing project: providing services to taxonomists for standard genome sequencing and annotation.</title>
        <authorList>
            <consortium name="The Broad Institute Genomics Platform"/>
            <consortium name="The Broad Institute Genome Sequencing Center for Infectious Disease"/>
            <person name="Wu L."/>
            <person name="Ma J."/>
        </authorList>
    </citation>
    <scope>NUCLEOTIDE SEQUENCE [LARGE SCALE GENOMIC DNA]</scope>
    <source>
        <strain evidence="3">CGMCC 4.7643</strain>
    </source>
</reference>
<dbReference type="PROSITE" id="PS51186">
    <property type="entry name" value="GNAT"/>
    <property type="match status" value="1"/>
</dbReference>
<dbReference type="SUPFAM" id="SSF55729">
    <property type="entry name" value="Acyl-CoA N-acyltransferases (Nat)"/>
    <property type="match status" value="1"/>
</dbReference>
<dbReference type="InterPro" id="IPR000182">
    <property type="entry name" value="GNAT_dom"/>
</dbReference>
<keyword evidence="3" id="KW-1185">Reference proteome</keyword>
<organism evidence="2 3">
    <name type="scientific">Amycolatopsis samaneae</name>
    <dbReference type="NCBI Taxonomy" id="664691"/>
    <lineage>
        <taxon>Bacteria</taxon>
        <taxon>Bacillati</taxon>
        <taxon>Actinomycetota</taxon>
        <taxon>Actinomycetes</taxon>
        <taxon>Pseudonocardiales</taxon>
        <taxon>Pseudonocardiaceae</taxon>
        <taxon>Amycolatopsis</taxon>
    </lineage>
</organism>
<dbReference type="Gene3D" id="3.40.630.30">
    <property type="match status" value="1"/>
</dbReference>
<dbReference type="EMBL" id="JBHUKU010000033">
    <property type="protein sequence ID" value="MFD2465490.1"/>
    <property type="molecule type" value="Genomic_DNA"/>
</dbReference>
<gene>
    <name evidence="2" type="ORF">ACFSYJ_43205</name>
</gene>
<protein>
    <submittedName>
        <fullName evidence="2">GNAT family protein</fullName>
    </submittedName>
</protein>
<dbReference type="PANTHER" id="PTHR43610:SF1">
    <property type="entry name" value="N-ACETYLTRANSFERASE DOMAIN-CONTAINING PROTEIN"/>
    <property type="match status" value="1"/>
</dbReference>
<evidence type="ECO:0000313" key="2">
    <source>
        <dbReference type="EMBL" id="MFD2465490.1"/>
    </source>
</evidence>